<gene>
    <name evidence="2" type="ORF">KDL01_10020</name>
</gene>
<dbReference type="EMBL" id="JAGSOG010000035">
    <property type="protein sequence ID" value="MBR7833602.1"/>
    <property type="molecule type" value="Genomic_DNA"/>
</dbReference>
<keyword evidence="3" id="KW-1185">Reference proteome</keyword>
<evidence type="ECO:0000256" key="1">
    <source>
        <dbReference type="SAM" id="MobiDB-lite"/>
    </source>
</evidence>
<sequence length="102" mass="10237">MNLTVIRAPLHKRIMTVGAVTLEAASAVGKVTAGHANAGGIVAAGLFTALAASVGVRLSMVAISPAGPGCADRRTPRHEAAVPATSRSRPYATHGEVSILKG</sequence>
<dbReference type="RefSeq" id="WP_212528123.1">
    <property type="nucleotide sequence ID" value="NZ_JAGSOG010000035.1"/>
</dbReference>
<name>A0A941ENA5_9ACTN</name>
<organism evidence="2 3">
    <name type="scientific">Actinospica durhamensis</name>
    <dbReference type="NCBI Taxonomy" id="1508375"/>
    <lineage>
        <taxon>Bacteria</taxon>
        <taxon>Bacillati</taxon>
        <taxon>Actinomycetota</taxon>
        <taxon>Actinomycetes</taxon>
        <taxon>Catenulisporales</taxon>
        <taxon>Actinospicaceae</taxon>
        <taxon>Actinospica</taxon>
    </lineage>
</organism>
<accession>A0A941ENA5</accession>
<evidence type="ECO:0000313" key="2">
    <source>
        <dbReference type="EMBL" id="MBR7833602.1"/>
    </source>
</evidence>
<reference evidence="2" key="1">
    <citation type="submission" date="2021-04" db="EMBL/GenBank/DDBJ databases">
        <title>Genome based classification of Actinospica acidithermotolerans sp. nov., an actinobacterium isolated from an Indonesian hot spring.</title>
        <authorList>
            <person name="Kusuma A.B."/>
            <person name="Putra K.E."/>
            <person name="Nafisah S."/>
            <person name="Loh J."/>
            <person name="Nouioui I."/>
            <person name="Goodfellow M."/>
        </authorList>
    </citation>
    <scope>NUCLEOTIDE SEQUENCE</scope>
    <source>
        <strain evidence="2">CSCA 57</strain>
    </source>
</reference>
<evidence type="ECO:0000313" key="3">
    <source>
        <dbReference type="Proteomes" id="UP000675781"/>
    </source>
</evidence>
<dbReference type="AlphaFoldDB" id="A0A941ENA5"/>
<protein>
    <submittedName>
        <fullName evidence="2">Uncharacterized protein</fullName>
    </submittedName>
</protein>
<feature type="region of interest" description="Disordered" evidence="1">
    <location>
        <begin position="67"/>
        <end position="102"/>
    </location>
</feature>
<proteinExistence type="predicted"/>
<comment type="caution">
    <text evidence="2">The sequence shown here is derived from an EMBL/GenBank/DDBJ whole genome shotgun (WGS) entry which is preliminary data.</text>
</comment>
<feature type="compositionally biased region" description="Basic and acidic residues" evidence="1">
    <location>
        <begin position="71"/>
        <end position="80"/>
    </location>
</feature>
<dbReference type="Proteomes" id="UP000675781">
    <property type="component" value="Unassembled WGS sequence"/>
</dbReference>